<evidence type="ECO:0000313" key="7">
    <source>
        <dbReference type="Proteomes" id="UP001447188"/>
    </source>
</evidence>
<sequence>MDSFKAEEILRMDNGGNKKCKAFFAAAAEFHEGMTIAEQYGSVFGEDYKEKLTADVEGREWVRSERPKPARPTTATPLSSAAAAAATRSSSSASSSNKVQNESYFARLGGANATRSANLPPSQGGKYSGFGSTPGPDMGGASAVGVPTLDEFSRDPVAALTKGFGFFTTQVAKSAKTVNETVIQPTAQKIVEADLAKHVAVVGQKVSETGKYGFETINRFVDNAGGPTYSRVSQTAGGGAGGSRGGIEDEHGDFWDNFGEASVEKEKHSALGTGAVKKSTMTGMAGGTMGGKKRDDWGDDDW</sequence>
<dbReference type="EMBL" id="JBBBZM010000048">
    <property type="protein sequence ID" value="KAL0636522.1"/>
    <property type="molecule type" value="Genomic_DNA"/>
</dbReference>
<proteinExistence type="predicted"/>
<dbReference type="InterPro" id="IPR038508">
    <property type="entry name" value="ArfGAP_dom_sf"/>
</dbReference>
<gene>
    <name evidence="6" type="primary">GCS1</name>
    <name evidence="6" type="ORF">Q9L58_004474</name>
</gene>
<feature type="region of interest" description="Disordered" evidence="5">
    <location>
        <begin position="55"/>
        <end position="98"/>
    </location>
</feature>
<evidence type="ECO:0000313" key="6">
    <source>
        <dbReference type="EMBL" id="KAL0636522.1"/>
    </source>
</evidence>
<keyword evidence="4" id="KW-0862">Zinc</keyword>
<keyword evidence="3" id="KW-0863">Zinc-finger</keyword>
<feature type="compositionally biased region" description="Low complexity" evidence="5">
    <location>
        <begin position="71"/>
        <end position="96"/>
    </location>
</feature>
<comment type="caution">
    <text evidence="6">The sequence shown here is derived from an EMBL/GenBank/DDBJ whole genome shotgun (WGS) entry which is preliminary data.</text>
</comment>
<keyword evidence="1" id="KW-0343">GTPase activation</keyword>
<evidence type="ECO:0000256" key="3">
    <source>
        <dbReference type="ARBA" id="ARBA00022771"/>
    </source>
</evidence>
<evidence type="ECO:0000256" key="2">
    <source>
        <dbReference type="ARBA" id="ARBA00022723"/>
    </source>
</evidence>
<dbReference type="Gene3D" id="1.10.220.150">
    <property type="entry name" value="Arf GTPase activating protein"/>
    <property type="match status" value="1"/>
</dbReference>
<accession>A0ABR3GL66</accession>
<evidence type="ECO:0000256" key="1">
    <source>
        <dbReference type="ARBA" id="ARBA00022468"/>
    </source>
</evidence>
<evidence type="ECO:0000256" key="5">
    <source>
        <dbReference type="SAM" id="MobiDB-lite"/>
    </source>
</evidence>
<reference evidence="6 7" key="1">
    <citation type="submission" date="2024-02" db="EMBL/GenBank/DDBJ databases">
        <title>Discinaceae phylogenomics.</title>
        <authorList>
            <person name="Dirks A.C."/>
            <person name="James T.Y."/>
        </authorList>
    </citation>
    <scope>NUCLEOTIDE SEQUENCE [LARGE SCALE GENOMIC DNA]</scope>
    <source>
        <strain evidence="6 7">ACD0624</strain>
    </source>
</reference>
<feature type="region of interest" description="Disordered" evidence="5">
    <location>
        <begin position="114"/>
        <end position="142"/>
    </location>
</feature>
<name>A0ABR3GL66_9PEZI</name>
<organism evidence="6 7">
    <name type="scientific">Discina gigas</name>
    <dbReference type="NCBI Taxonomy" id="1032678"/>
    <lineage>
        <taxon>Eukaryota</taxon>
        <taxon>Fungi</taxon>
        <taxon>Dikarya</taxon>
        <taxon>Ascomycota</taxon>
        <taxon>Pezizomycotina</taxon>
        <taxon>Pezizomycetes</taxon>
        <taxon>Pezizales</taxon>
        <taxon>Discinaceae</taxon>
        <taxon>Discina</taxon>
    </lineage>
</organism>
<keyword evidence="2" id="KW-0479">Metal-binding</keyword>
<dbReference type="Proteomes" id="UP001447188">
    <property type="component" value="Unassembled WGS sequence"/>
</dbReference>
<feature type="region of interest" description="Disordered" evidence="5">
    <location>
        <begin position="265"/>
        <end position="302"/>
    </location>
</feature>
<feature type="compositionally biased region" description="Basic and acidic residues" evidence="5">
    <location>
        <begin position="55"/>
        <end position="68"/>
    </location>
</feature>
<dbReference type="PANTHER" id="PTHR46395:SF1">
    <property type="entry name" value="ADP-RIBOSYLATION FACTOR GTPASE-ACTIVATING PROTEIN 1"/>
    <property type="match status" value="1"/>
</dbReference>
<protein>
    <submittedName>
        <fullName evidence="6">Zn finger-containing GTPase- Activating Protein for ARF</fullName>
    </submittedName>
</protein>
<dbReference type="PANTHER" id="PTHR46395">
    <property type="entry name" value="ADP-RIBOSYLATION FACTOR GTPASE-ACTIVATING PROTEIN 1"/>
    <property type="match status" value="1"/>
</dbReference>
<keyword evidence="7" id="KW-1185">Reference proteome</keyword>
<evidence type="ECO:0000256" key="4">
    <source>
        <dbReference type="ARBA" id="ARBA00022833"/>
    </source>
</evidence>